<name>A0ABW2YI62_9GAMM</name>
<evidence type="ECO:0000259" key="3">
    <source>
        <dbReference type="Pfam" id="PF12849"/>
    </source>
</evidence>
<accession>A0ABW2YI62</accession>
<keyword evidence="5" id="KW-1185">Reference proteome</keyword>
<dbReference type="Proteomes" id="UP001597090">
    <property type="component" value="Unassembled WGS sequence"/>
</dbReference>
<dbReference type="PANTHER" id="PTHR30570:SF1">
    <property type="entry name" value="PHOSPHATE-BINDING PROTEIN PSTS"/>
    <property type="match status" value="1"/>
</dbReference>
<evidence type="ECO:0000256" key="2">
    <source>
        <dbReference type="SAM" id="SignalP"/>
    </source>
</evidence>
<dbReference type="RefSeq" id="WP_386810769.1">
    <property type="nucleotide sequence ID" value="NZ_JBHTIH010000002.1"/>
</dbReference>
<dbReference type="PANTHER" id="PTHR30570">
    <property type="entry name" value="PERIPLASMIC PHOSPHATE BINDING COMPONENT OF PHOSPHATE ABC TRANSPORTER"/>
    <property type="match status" value="1"/>
</dbReference>
<comment type="caution">
    <text evidence="4">The sequence shown here is derived from an EMBL/GenBank/DDBJ whole genome shotgun (WGS) entry which is preliminary data.</text>
</comment>
<gene>
    <name evidence="4" type="ORF">ACFQZQ_00680</name>
</gene>
<proteinExistence type="predicted"/>
<sequence>MFTIKLHAALAACLLCLCAAPSLAQDANTERLRIHGSNTMGERLVPALVKSWLQAAGYEDVSERARGASRLEIHAQRDGTPLIVEIDKRGSASGIADLIEGNTELAMMARRPNAEELDAAWQLGDLGSPDQEFVVAVDGVTAVVHASNPVRQLGIAQLRAIYAGQIRNWKQLGGPDLPIRPLLGNPRSASGEFFAEAVMAGAAYGSSAQGNVRVASGVASDPGSIGIVPLRSRVPGRARPLAISHGGLAVYPTPINILSEDYPLLRRYSLYGGQLMSALGRSFALHTVTRRAQEAVAVANHFAVMLRPAPQSPAPRASAQYTQLVAGAQRLPLSLRFNLASSQSIFDSRTAYDLDRVAAYMRLPGNRGKHAVLVAFGNREAGGALVSTLISNDRADIVAGYLQERGVRVRSAHGLGTARPLAEAAQAGARFRNERVEVWVL</sequence>
<dbReference type="InterPro" id="IPR036737">
    <property type="entry name" value="OmpA-like_sf"/>
</dbReference>
<dbReference type="Gene3D" id="3.40.190.10">
    <property type="entry name" value="Periplasmic binding protein-like II"/>
    <property type="match status" value="2"/>
</dbReference>
<evidence type="ECO:0000256" key="1">
    <source>
        <dbReference type="ARBA" id="ARBA00022729"/>
    </source>
</evidence>
<dbReference type="SUPFAM" id="SSF53850">
    <property type="entry name" value="Periplasmic binding protein-like II"/>
    <property type="match status" value="1"/>
</dbReference>
<dbReference type="EMBL" id="JBHTIH010000002">
    <property type="protein sequence ID" value="MFD0737806.1"/>
    <property type="molecule type" value="Genomic_DNA"/>
</dbReference>
<reference evidence="5" key="1">
    <citation type="journal article" date="2019" name="Int. J. Syst. Evol. Microbiol.">
        <title>The Global Catalogue of Microorganisms (GCM) 10K type strain sequencing project: providing services to taxonomists for standard genome sequencing and annotation.</title>
        <authorList>
            <consortium name="The Broad Institute Genomics Platform"/>
            <consortium name="The Broad Institute Genome Sequencing Center for Infectious Disease"/>
            <person name="Wu L."/>
            <person name="Ma J."/>
        </authorList>
    </citation>
    <scope>NUCLEOTIDE SEQUENCE [LARGE SCALE GENOMIC DNA]</scope>
    <source>
        <strain evidence="5">CCUG 55491</strain>
    </source>
</reference>
<evidence type="ECO:0000313" key="4">
    <source>
        <dbReference type="EMBL" id="MFD0737806.1"/>
    </source>
</evidence>
<feature type="signal peptide" evidence="2">
    <location>
        <begin position="1"/>
        <end position="24"/>
    </location>
</feature>
<organism evidence="4 5">
    <name type="scientific">Lysobacter koreensis</name>
    <dbReference type="NCBI Taxonomy" id="266122"/>
    <lineage>
        <taxon>Bacteria</taxon>
        <taxon>Pseudomonadati</taxon>
        <taxon>Pseudomonadota</taxon>
        <taxon>Gammaproteobacteria</taxon>
        <taxon>Lysobacterales</taxon>
        <taxon>Lysobacteraceae</taxon>
        <taxon>Lysobacter</taxon>
    </lineage>
</organism>
<feature type="chain" id="PRO_5046243268" evidence="2">
    <location>
        <begin position="25"/>
        <end position="441"/>
    </location>
</feature>
<evidence type="ECO:0000313" key="5">
    <source>
        <dbReference type="Proteomes" id="UP001597090"/>
    </source>
</evidence>
<dbReference type="SUPFAM" id="SSF103088">
    <property type="entry name" value="OmpA-like"/>
    <property type="match status" value="1"/>
</dbReference>
<dbReference type="Gene3D" id="3.30.1330.60">
    <property type="entry name" value="OmpA-like domain"/>
    <property type="match status" value="1"/>
</dbReference>
<protein>
    <submittedName>
        <fullName evidence="4">Substrate-binding domain-containing protein</fullName>
    </submittedName>
</protein>
<keyword evidence="1 2" id="KW-0732">Signal</keyword>
<feature type="domain" description="PBP" evidence="3">
    <location>
        <begin position="79"/>
        <end position="272"/>
    </location>
</feature>
<dbReference type="InterPro" id="IPR024370">
    <property type="entry name" value="PBP_domain"/>
</dbReference>
<dbReference type="InterPro" id="IPR050811">
    <property type="entry name" value="Phosphate_ABC_transporter"/>
</dbReference>
<dbReference type="Pfam" id="PF12849">
    <property type="entry name" value="PBP_like_2"/>
    <property type="match status" value="1"/>
</dbReference>